<dbReference type="EMBL" id="JBBKAI010000002">
    <property type="protein sequence ID" value="MEJ8655682.1"/>
    <property type="molecule type" value="Genomic_DNA"/>
</dbReference>
<organism evidence="1 2">
    <name type="scientific">Streptomyces pratisoli</name>
    <dbReference type="NCBI Taxonomy" id="3139917"/>
    <lineage>
        <taxon>Bacteria</taxon>
        <taxon>Bacillati</taxon>
        <taxon>Actinomycetota</taxon>
        <taxon>Actinomycetes</taxon>
        <taxon>Kitasatosporales</taxon>
        <taxon>Streptomycetaceae</taxon>
        <taxon>Streptomyces</taxon>
    </lineage>
</organism>
<protein>
    <submittedName>
        <fullName evidence="1">Transglutaminase domain-containing protein</fullName>
    </submittedName>
</protein>
<sequence length="192" mass="21260">MELIQQVPELSAYLASDEVIDHEHPLVREVSARLRVGTDDAYGYARAAFEFVRDAIPHSYDADDPRVTWRASDVLEQRTGICYAKAHALAALLRAGCLPAALCYQKLDVVHGLVAVRMPGADTWHRQDPRGNKPGVDAQFSLSEERLAFTPDPESNEMDYPVLYAVPHSAVLQALQSAQDRPALWENLPAAL</sequence>
<proteinExistence type="predicted"/>
<dbReference type="Proteomes" id="UP001375539">
    <property type="component" value="Unassembled WGS sequence"/>
</dbReference>
<gene>
    <name evidence="1" type="ORF">WKI58_03925</name>
</gene>
<evidence type="ECO:0000313" key="1">
    <source>
        <dbReference type="EMBL" id="MEJ8655682.1"/>
    </source>
</evidence>
<evidence type="ECO:0000313" key="2">
    <source>
        <dbReference type="Proteomes" id="UP001375539"/>
    </source>
</evidence>
<keyword evidence="2" id="KW-1185">Reference proteome</keyword>
<comment type="caution">
    <text evidence="1">The sequence shown here is derived from an EMBL/GenBank/DDBJ whole genome shotgun (WGS) entry which is preliminary data.</text>
</comment>
<name>A0ACC6QCY5_9ACTN</name>
<reference evidence="1" key="1">
    <citation type="submission" date="2024-03" db="EMBL/GenBank/DDBJ databases">
        <title>Novel Streptomyces species of biotechnological and ecological value are a feature of Machair soil.</title>
        <authorList>
            <person name="Prole J.R."/>
            <person name="Goodfellow M."/>
            <person name="Allenby N."/>
            <person name="Ward A.C."/>
        </authorList>
    </citation>
    <scope>NUCLEOTIDE SEQUENCE</scope>
    <source>
        <strain evidence="1">MS1.AVA.4</strain>
    </source>
</reference>
<accession>A0ACC6QCY5</accession>